<evidence type="ECO:0000313" key="3">
    <source>
        <dbReference type="Proteomes" id="UP000521075"/>
    </source>
</evidence>
<reference evidence="2 3" key="1">
    <citation type="submission" date="2020-07" db="EMBL/GenBank/DDBJ databases">
        <title>Sequencing the genomes of 1000 actinobacteria strains.</title>
        <authorList>
            <person name="Klenk H.-P."/>
        </authorList>
    </citation>
    <scope>NUCLEOTIDE SEQUENCE [LARGE SCALE GENOMIC DNA]</scope>
    <source>
        <strain evidence="2 3">DSM 15166</strain>
    </source>
</reference>
<dbReference type="Proteomes" id="UP000521075">
    <property type="component" value="Unassembled WGS sequence"/>
</dbReference>
<keyword evidence="1" id="KW-0732">Signal</keyword>
<accession>A0A853DU07</accession>
<feature type="chain" id="PRO_5032805059" description="DUF1707 domain-containing protein" evidence="1">
    <location>
        <begin position="32"/>
        <end position="230"/>
    </location>
</feature>
<comment type="caution">
    <text evidence="2">The sequence shown here is derived from an EMBL/GenBank/DDBJ whole genome shotgun (WGS) entry which is preliminary data.</text>
</comment>
<gene>
    <name evidence="2" type="ORF">HNR14_001036</name>
</gene>
<feature type="signal peptide" evidence="1">
    <location>
        <begin position="1"/>
        <end position="31"/>
    </location>
</feature>
<proteinExistence type="predicted"/>
<keyword evidence="3" id="KW-1185">Reference proteome</keyword>
<organism evidence="2 3">
    <name type="scientific">Leifsonia naganoensis</name>
    <dbReference type="NCBI Taxonomy" id="150025"/>
    <lineage>
        <taxon>Bacteria</taxon>
        <taxon>Bacillati</taxon>
        <taxon>Actinomycetota</taxon>
        <taxon>Actinomycetes</taxon>
        <taxon>Micrococcales</taxon>
        <taxon>Microbacteriaceae</taxon>
        <taxon>Leifsonia</taxon>
    </lineage>
</organism>
<evidence type="ECO:0008006" key="4">
    <source>
        <dbReference type="Google" id="ProtNLM"/>
    </source>
</evidence>
<evidence type="ECO:0000256" key="1">
    <source>
        <dbReference type="SAM" id="SignalP"/>
    </source>
</evidence>
<dbReference type="RefSeq" id="WP_179700177.1">
    <property type="nucleotide sequence ID" value="NZ_BAAAHA010000004.1"/>
</dbReference>
<dbReference type="AlphaFoldDB" id="A0A853DU07"/>
<protein>
    <recommendedName>
        <fullName evidence="4">DUF1707 domain-containing protein</fullName>
    </recommendedName>
</protein>
<dbReference type="EMBL" id="JACCHJ010000001">
    <property type="protein sequence ID" value="NYK09155.1"/>
    <property type="molecule type" value="Genomic_DNA"/>
</dbReference>
<sequence length="230" mass="24243">MKTSLTRAGSPLATLFAAAVLVVSSAVPAQASGGPDLDGIRARLADAGVDTQTQDRLMAKLLAGEDWDSVTGAEPVSERTEIVGDQEVTTRIYADGSPAISSIEVPQVIGSSGAPRSVSGCREGAGAGNFPFYDCRVQTNTALYSITFLSDGRRSSIGQAQVTNYRQIGYWTGAATVNSTRFNLVRRDQSGTSPAHVQGSLYVTFLLGSGSGVYSLSFYVRDTSRWDSTP</sequence>
<name>A0A853DU07_9MICO</name>
<evidence type="ECO:0000313" key="2">
    <source>
        <dbReference type="EMBL" id="NYK09155.1"/>
    </source>
</evidence>